<gene>
    <name evidence="5" type="ORF">CYCCA115_LOCUS18268</name>
</gene>
<feature type="compositionally biased region" description="Pro residues" evidence="2">
    <location>
        <begin position="340"/>
        <end position="349"/>
    </location>
</feature>
<feature type="compositionally biased region" description="Polar residues" evidence="2">
    <location>
        <begin position="1519"/>
        <end position="1548"/>
    </location>
</feature>
<feature type="region of interest" description="Disordered" evidence="2">
    <location>
        <begin position="168"/>
        <end position="236"/>
    </location>
</feature>
<protein>
    <recommendedName>
        <fullName evidence="4">Lipoyl-binding domain-containing protein</fullName>
    </recommendedName>
</protein>
<feature type="compositionally biased region" description="Low complexity" evidence="2">
    <location>
        <begin position="717"/>
        <end position="727"/>
    </location>
</feature>
<proteinExistence type="inferred from homology"/>
<feature type="compositionally biased region" description="Gly residues" evidence="2">
    <location>
        <begin position="546"/>
        <end position="567"/>
    </location>
</feature>
<feature type="compositionally biased region" description="Basic and acidic residues" evidence="2">
    <location>
        <begin position="1479"/>
        <end position="1492"/>
    </location>
</feature>
<feature type="chain" id="PRO_5042036950" description="Lipoyl-binding domain-containing protein" evidence="3">
    <location>
        <begin position="20"/>
        <end position="2004"/>
    </location>
</feature>
<dbReference type="Gene3D" id="4.10.320.10">
    <property type="entry name" value="E3-binding domain"/>
    <property type="match status" value="1"/>
</dbReference>
<evidence type="ECO:0000313" key="5">
    <source>
        <dbReference type="EMBL" id="CAJ1959849.1"/>
    </source>
</evidence>
<feature type="compositionally biased region" description="Low complexity" evidence="2">
    <location>
        <begin position="1549"/>
        <end position="1558"/>
    </location>
</feature>
<dbReference type="EMBL" id="CAKOGP040002025">
    <property type="protein sequence ID" value="CAJ1959849.1"/>
    <property type="molecule type" value="Genomic_DNA"/>
</dbReference>
<feature type="region of interest" description="Disordered" evidence="2">
    <location>
        <begin position="714"/>
        <end position="740"/>
    </location>
</feature>
<feature type="region of interest" description="Disordered" evidence="2">
    <location>
        <begin position="546"/>
        <end position="582"/>
    </location>
</feature>
<evidence type="ECO:0000256" key="2">
    <source>
        <dbReference type="SAM" id="MobiDB-lite"/>
    </source>
</evidence>
<dbReference type="Pfam" id="PF02817">
    <property type="entry name" value="E3_binding"/>
    <property type="match status" value="1"/>
</dbReference>
<feature type="signal peptide" evidence="3">
    <location>
        <begin position="1"/>
        <end position="19"/>
    </location>
</feature>
<dbReference type="InterPro" id="IPR036625">
    <property type="entry name" value="E3-bd_dom_sf"/>
</dbReference>
<dbReference type="Proteomes" id="UP001295423">
    <property type="component" value="Unassembled WGS sequence"/>
</dbReference>
<comment type="caution">
    <text evidence="5">The sequence shown here is derived from an EMBL/GenBank/DDBJ whole genome shotgun (WGS) entry which is preliminary data.</text>
</comment>
<feature type="compositionally biased region" description="Low complexity" evidence="2">
    <location>
        <begin position="433"/>
        <end position="448"/>
    </location>
</feature>
<dbReference type="Gene3D" id="2.40.50.100">
    <property type="match status" value="3"/>
</dbReference>
<feature type="region of interest" description="Disordered" evidence="2">
    <location>
        <begin position="1818"/>
        <end position="1839"/>
    </location>
</feature>
<dbReference type="SUPFAM" id="SSF51230">
    <property type="entry name" value="Single hybrid motif"/>
    <property type="match status" value="3"/>
</dbReference>
<dbReference type="CDD" id="cd06849">
    <property type="entry name" value="lipoyl_domain"/>
    <property type="match status" value="3"/>
</dbReference>
<feature type="region of interest" description="Disordered" evidence="2">
    <location>
        <begin position="333"/>
        <end position="391"/>
    </location>
</feature>
<dbReference type="Pfam" id="PF00364">
    <property type="entry name" value="Biotin_lipoyl"/>
    <property type="match status" value="3"/>
</dbReference>
<feature type="compositionally biased region" description="Acidic residues" evidence="2">
    <location>
        <begin position="1697"/>
        <end position="1709"/>
    </location>
</feature>
<feature type="compositionally biased region" description="Basic and acidic residues" evidence="2">
    <location>
        <begin position="1608"/>
        <end position="1619"/>
    </location>
</feature>
<accession>A0AAD2G246</accession>
<organism evidence="5 6">
    <name type="scientific">Cylindrotheca closterium</name>
    <dbReference type="NCBI Taxonomy" id="2856"/>
    <lineage>
        <taxon>Eukaryota</taxon>
        <taxon>Sar</taxon>
        <taxon>Stramenopiles</taxon>
        <taxon>Ochrophyta</taxon>
        <taxon>Bacillariophyta</taxon>
        <taxon>Bacillariophyceae</taxon>
        <taxon>Bacillariophycidae</taxon>
        <taxon>Bacillariales</taxon>
        <taxon>Bacillariaceae</taxon>
        <taxon>Cylindrotheca</taxon>
    </lineage>
</organism>
<dbReference type="InterPro" id="IPR011053">
    <property type="entry name" value="Single_hybrid_motif"/>
</dbReference>
<dbReference type="InterPro" id="IPR000089">
    <property type="entry name" value="Biotin_lipoyl"/>
</dbReference>
<feature type="region of interest" description="Disordered" evidence="2">
    <location>
        <begin position="1025"/>
        <end position="1045"/>
    </location>
</feature>
<feature type="compositionally biased region" description="Pro residues" evidence="2">
    <location>
        <begin position="1451"/>
        <end position="1467"/>
    </location>
</feature>
<feature type="compositionally biased region" description="Basic and acidic residues" evidence="2">
    <location>
        <begin position="1641"/>
        <end position="1658"/>
    </location>
</feature>
<evidence type="ECO:0000259" key="4">
    <source>
        <dbReference type="PROSITE" id="PS50968"/>
    </source>
</evidence>
<feature type="region of interest" description="Disordered" evidence="2">
    <location>
        <begin position="1357"/>
        <end position="1793"/>
    </location>
</feature>
<comment type="similarity">
    <text evidence="1">Belongs to the 2-oxoacid dehydrogenase family.</text>
</comment>
<sequence>MKRLLYLPAPLLLLSMVSSFSSWKIGIRNSFRTRLSIPQHQHQQQRQQHNAISFTSTNTRLLVSNTDDNFEERLRKAYEEWSLTYGDTIDETRMEIFSYHFLMAENYFKETGNRIKLNEYADLTAVEFQRLKEMGGMIQDVGGSDGSNNNNPHWAPDDAAQMDFFAKQTSQRRQTFQDNSQQNQPEDPQPPPGYFSILPTPEQQQQQQQQQGGDPNNPTGAGGMNNMMNNGMGANAPGGTGGMNSMMNNGMGAATYSFNNGIGGGIPAAENNHNPNMGMPGLGGGNSSPPPGTGMAGGNPSAEGVSSFRDPYQQRFTQSYLDSLNIQAKDDLVDQTPNQNQPPPPPPEPTGQNGMYTFGGDNENANVQQDPNKYKQSDSFPPENSDDKPELQDLINSRYDGIGFLEDSAMVGNSGMDYKFFPALSKMYNLDYPDPQQQQNRQQQQRQDMPPPPPPGMPGPMGDGGFTPPPPPGEPSPQDRRENFLNAMSQLYSQMFNEEGGPPDAETFEMMQNFMQQAAGGGPPPGGQFGIPPPPGQFGVPPQPGAFGGGVSTVGGGGGGGGGGPSGQWGAPESGPLQTDEDLYGDNEAAMTPPPPPVDEEEEVGTEVYLGEMSYKMTRGRVIEWLKNIGDEVERGEPLCVVESDTFMMVDGQKYAETHDVVAQEDGLLAAIYIEVGETVPVGSVLGVVAADIAEASLVRQTLEQKKVDFDEPIGARTSTSTSTSSRSEPEDVFIDENGYPVDEDGYLLDSVEVDAEGYPIYDYVDGYPVDEDGYVIEDHDELDADGYPIEDEYDENGGYDYEYEEGGYEEQGWGEEQPAAEDDGFGAESMYSGPVDDDPDLPSWVLGDAPSIAPAKVASRYPVIPKMNRPAPPPPPPKKVASRQTPKRSVPKGGRRPGPQRPRGRIDDVRSPARKNQAAVRAEKPKIEGTELTLSELSYGMTKATVIEWIKKAGDPVKKGEPLAVVESDTFMVIDGQKYAESHDVVASQDGILAATYAGEKETLEVGALLGIIADNEMAARNVPQSNPYGSGASVAAAEGPDKPMSRTQRFVADAIQASTDPEQRPRGANMDAGFLDSVEQVEEDVMAQMGGGPSEQQQNDEFAKRFMSQEERQAADFAAAGSYGGGGGGEQYNNEAIDDPDLPSWVRGDAPSLAPAKVASKFPVIPKMGQPGGGTSPSANAIKKAREATMQQQQQSQMYDKSQTPPGRMPASTPRGSVAAPPPQRRGAPPKRRGAPPKRRGERPSGRGRIDDTRAPLNQPQEDEGTEIVLSELSYGMKKGMIIEWLKNVGDPVKKGEPIAVVESDTFMVIDTQKYAESHDILATEDGILATQLGGPKELFDVGAVLGTIANNEAQMRNMRRSSPPPPSQADANGYSGYADASSFVPEETNEAGENYYPPPDPREAAAAGGDNYLDDPDLPSWVRGDAPSIAPAKVASKYPVIPNMRRGAPPPQSTPNPPRTPPAPLNGGTQRRIPKGRYDDTRARPKEIRVIPSNKTRPRGRIDDVRAPLNAGGGSSYTAPEPTNSDSKLFPNLSTPKSPKSTNRITPKATPKATQAPPPEETRFMPDLSSTLKPKKKKTVEKKGPPIKPPAPPPSPPPPTPIVDTNKETEDLKPEPEVEEPIEEPVVAEEESITSETVVKEVVHEETLESAKEDSPEPINDEGVDTVEEDVVESLEDLQQQQEDLPEPIKDEGVDTVEEDVVESPEDLQQQQEDSPEPIKDEGVDTVEEDGVESPEDLQQQHKDSPEPTKDEGVDTVEEDVVESPEDLQQEPDEEDVQPPIVDEEEGEEALIEEDAQLEAGGETMVDASDEIEASNVEDTEDISDDLVSEDINGDYVDEDGVDMELEVEEESSSDEVEVLANGEEDIQVEEGAEEDVAIEEAEESIVEDSEMNVTAKVDIRDLKKENTSPPKETSTTAETFDFQEAATNSTDAMVQEILVTAKARTAADEAKIDLTTLKGTGEDGCITLDDVKLAIARKKPKIGIRFLTDKPKGRPNKKDK</sequence>
<feature type="compositionally biased region" description="Pro residues" evidence="2">
    <location>
        <begin position="1589"/>
        <end position="1604"/>
    </location>
</feature>
<dbReference type="PANTHER" id="PTHR48125">
    <property type="entry name" value="LP07818P1"/>
    <property type="match status" value="1"/>
</dbReference>
<feature type="compositionally biased region" description="Low complexity" evidence="2">
    <location>
        <begin position="203"/>
        <end position="235"/>
    </location>
</feature>
<feature type="compositionally biased region" description="Basic residues" evidence="2">
    <location>
        <begin position="886"/>
        <end position="896"/>
    </location>
</feature>
<evidence type="ECO:0000313" key="6">
    <source>
        <dbReference type="Proteomes" id="UP001295423"/>
    </source>
</evidence>
<feature type="compositionally biased region" description="Basic and acidic residues" evidence="2">
    <location>
        <begin position="1244"/>
        <end position="1256"/>
    </location>
</feature>
<dbReference type="PANTHER" id="PTHR48125:SF12">
    <property type="entry name" value="AT HOOK TRANSCRIPTION FACTOR FAMILY-RELATED"/>
    <property type="match status" value="1"/>
</dbReference>
<keyword evidence="6" id="KW-1185">Reference proteome</keyword>
<keyword evidence="3" id="KW-0732">Signal</keyword>
<feature type="region of interest" description="Disordered" evidence="2">
    <location>
        <begin position="810"/>
        <end position="848"/>
    </location>
</feature>
<feature type="domain" description="Lipoyl-binding" evidence="4">
    <location>
        <begin position="601"/>
        <end position="690"/>
    </location>
</feature>
<feature type="region of interest" description="Disordered" evidence="2">
    <location>
        <begin position="269"/>
        <end position="307"/>
    </location>
</feature>
<evidence type="ECO:0000256" key="3">
    <source>
        <dbReference type="SAM" id="SignalP"/>
    </source>
</evidence>
<feature type="region of interest" description="Disordered" evidence="2">
    <location>
        <begin position="865"/>
        <end position="925"/>
    </location>
</feature>
<feature type="compositionally biased region" description="Acidic residues" evidence="2">
    <location>
        <begin position="1757"/>
        <end position="1793"/>
    </location>
</feature>
<name>A0AAD2G246_9STRA</name>
<feature type="compositionally biased region" description="Basic and acidic residues" evidence="2">
    <location>
        <begin position="1742"/>
        <end position="1756"/>
    </location>
</feature>
<feature type="compositionally biased region" description="Acidic residues" evidence="2">
    <location>
        <begin position="1727"/>
        <end position="1739"/>
    </location>
</feature>
<feature type="compositionally biased region" description="Pro residues" evidence="2">
    <location>
        <begin position="449"/>
        <end position="458"/>
    </location>
</feature>
<dbReference type="InterPro" id="IPR004167">
    <property type="entry name" value="PSBD"/>
</dbReference>
<dbReference type="GO" id="GO:0016746">
    <property type="term" value="F:acyltransferase activity"/>
    <property type="evidence" value="ECO:0007669"/>
    <property type="project" value="InterPro"/>
</dbReference>
<feature type="region of interest" description="Disordered" evidence="2">
    <location>
        <begin position="429"/>
        <end position="481"/>
    </location>
</feature>
<dbReference type="PROSITE" id="PS50968">
    <property type="entry name" value="BIOTINYL_LIPOYL"/>
    <property type="match status" value="1"/>
</dbReference>
<reference evidence="5" key="1">
    <citation type="submission" date="2023-08" db="EMBL/GenBank/DDBJ databases">
        <authorList>
            <person name="Audoor S."/>
            <person name="Bilcke G."/>
        </authorList>
    </citation>
    <scope>NUCLEOTIDE SEQUENCE</scope>
</reference>
<feature type="compositionally biased region" description="Basic residues" evidence="2">
    <location>
        <begin position="1230"/>
        <end position="1243"/>
    </location>
</feature>
<feature type="compositionally biased region" description="Acidic residues" evidence="2">
    <location>
        <begin position="1662"/>
        <end position="1679"/>
    </location>
</feature>
<feature type="compositionally biased region" description="Low complexity" evidence="2">
    <location>
        <begin position="177"/>
        <end position="186"/>
    </location>
</feature>
<feature type="region of interest" description="Disordered" evidence="2">
    <location>
        <begin position="1166"/>
        <end position="1266"/>
    </location>
</feature>
<feature type="compositionally biased region" description="Acidic residues" evidence="2">
    <location>
        <begin position="1620"/>
        <end position="1636"/>
    </location>
</feature>
<evidence type="ECO:0000256" key="1">
    <source>
        <dbReference type="ARBA" id="ARBA00007317"/>
    </source>
</evidence>
<feature type="region of interest" description="Disordered" evidence="2">
    <location>
        <begin position="1121"/>
        <end position="1151"/>
    </location>
</feature>